<accession>A0A829GD09</accession>
<comment type="caution">
    <text evidence="1">The sequence shown here is derived from an EMBL/GenBank/DDBJ whole genome shotgun (WGS) entry which is preliminary data.</text>
</comment>
<name>A0A829GD09_LACPA</name>
<proteinExistence type="predicted"/>
<gene>
    <name evidence="1" type="ORF">Lpp123_11421</name>
</gene>
<reference evidence="1 2" key="1">
    <citation type="journal article" date="2013" name="PLoS ONE">
        <title>Lactobacillus paracasei comparative genomics: towards species pan-genome definition and exploitation of diversity.</title>
        <authorList>
            <person name="Smokvina T."/>
            <person name="Wels M."/>
            <person name="Polka J."/>
            <person name="Chervaux C."/>
            <person name="Brisse S."/>
            <person name="Boekhorst J."/>
            <person name="van Hylckama Vlieg J.E."/>
            <person name="Siezen R.J."/>
        </authorList>
    </citation>
    <scope>NUCLEOTIDE SEQUENCE [LARGE SCALE GENOMIC DNA]</scope>
    <source>
        <strain evidence="1 2">Lpp123</strain>
    </source>
</reference>
<organism evidence="1 2">
    <name type="scientific">Lacticaseibacillus paracasei subsp. paracasei Lpp123</name>
    <dbReference type="NCBI Taxonomy" id="1256201"/>
    <lineage>
        <taxon>Bacteria</taxon>
        <taxon>Bacillati</taxon>
        <taxon>Bacillota</taxon>
        <taxon>Bacilli</taxon>
        <taxon>Lactobacillales</taxon>
        <taxon>Lactobacillaceae</taxon>
        <taxon>Lacticaseibacillus</taxon>
    </lineage>
</organism>
<evidence type="ECO:0000313" key="1">
    <source>
        <dbReference type="EMBL" id="EPC52092.1"/>
    </source>
</evidence>
<dbReference type="AlphaFoldDB" id="A0A829GD09"/>
<evidence type="ECO:0000313" key="2">
    <source>
        <dbReference type="Proteomes" id="UP000014316"/>
    </source>
</evidence>
<dbReference type="EMBL" id="ANJW01000677">
    <property type="protein sequence ID" value="EPC52092.1"/>
    <property type="molecule type" value="Genomic_DNA"/>
</dbReference>
<dbReference type="Proteomes" id="UP000014316">
    <property type="component" value="Unassembled WGS sequence"/>
</dbReference>
<protein>
    <submittedName>
        <fullName evidence="1">Oligopeptide ABC transporter periplasmic protein</fullName>
    </submittedName>
</protein>
<sequence>VIDVAGYIPVFQSANSRLINTKVGGLHYSMLQPAEYRHAYFK</sequence>
<feature type="non-terminal residue" evidence="1">
    <location>
        <position position="1"/>
    </location>
</feature>